<dbReference type="CDD" id="cd06850">
    <property type="entry name" value="biotinyl_domain"/>
    <property type="match status" value="1"/>
</dbReference>
<evidence type="ECO:0000256" key="9">
    <source>
        <dbReference type="ARBA" id="ARBA00023267"/>
    </source>
</evidence>
<dbReference type="PROSITE" id="PS50979">
    <property type="entry name" value="BC"/>
    <property type="match status" value="1"/>
</dbReference>
<evidence type="ECO:0000259" key="16">
    <source>
        <dbReference type="PROSITE" id="PS50968"/>
    </source>
</evidence>
<dbReference type="AlphaFoldDB" id="A0A7F5R9G0"/>
<comment type="catalytic activity">
    <reaction evidence="11">
        <text>hydrogencarbonate + pyruvate + ATP = oxaloacetate + ADP + phosphate + H(+)</text>
        <dbReference type="Rhea" id="RHEA:20844"/>
        <dbReference type="ChEBI" id="CHEBI:15361"/>
        <dbReference type="ChEBI" id="CHEBI:15378"/>
        <dbReference type="ChEBI" id="CHEBI:16452"/>
        <dbReference type="ChEBI" id="CHEBI:17544"/>
        <dbReference type="ChEBI" id="CHEBI:30616"/>
        <dbReference type="ChEBI" id="CHEBI:43474"/>
        <dbReference type="ChEBI" id="CHEBI:456216"/>
        <dbReference type="EC" id="6.4.1.1"/>
    </reaction>
</comment>
<evidence type="ECO:0000256" key="4">
    <source>
        <dbReference type="ARBA" id="ARBA00022432"/>
    </source>
</evidence>
<dbReference type="InterPro" id="IPR001882">
    <property type="entry name" value="Biotin_BS"/>
</dbReference>
<feature type="binding site" evidence="14">
    <location>
        <position position="589"/>
    </location>
    <ligand>
        <name>Mn(2+)</name>
        <dbReference type="ChEBI" id="CHEBI:29035"/>
    </ligand>
</feature>
<dbReference type="FunFam" id="3.30.470.20:FF:000012">
    <property type="entry name" value="Pyruvate carboxylase"/>
    <property type="match status" value="1"/>
</dbReference>
<feature type="binding site" evidence="13">
    <location>
        <position position="275"/>
    </location>
    <ligand>
        <name>ATP</name>
        <dbReference type="ChEBI" id="CHEBI:30616"/>
    </ligand>
</feature>
<dbReference type="Pfam" id="PF00682">
    <property type="entry name" value="HMGL-like"/>
    <property type="match status" value="1"/>
</dbReference>
<dbReference type="SUPFAM" id="SSF51569">
    <property type="entry name" value="Aldolase"/>
    <property type="match status" value="1"/>
</dbReference>
<dbReference type="GO" id="GO:0004736">
    <property type="term" value="F:pyruvate carboxylase activity"/>
    <property type="evidence" value="ECO:0007669"/>
    <property type="project" value="UniProtKB-EC"/>
</dbReference>
<keyword evidence="4" id="KW-0312">Gluconeogenesis</keyword>
<dbReference type="Pfam" id="PF02436">
    <property type="entry name" value="PYC_OADA"/>
    <property type="match status" value="1"/>
</dbReference>
<keyword evidence="20" id="KW-1185">Reference proteome</keyword>
<reference evidence="21" key="1">
    <citation type="submission" date="2025-08" db="UniProtKB">
        <authorList>
            <consortium name="RefSeq"/>
        </authorList>
    </citation>
    <scope>IDENTIFICATION</scope>
    <source>
        <tissue evidence="21">Entire body</tissue>
    </source>
</reference>
<dbReference type="InterPro" id="IPR011053">
    <property type="entry name" value="Single_hybrid_motif"/>
</dbReference>
<dbReference type="PROSITE" id="PS00867">
    <property type="entry name" value="CPSASE_2"/>
    <property type="match status" value="1"/>
</dbReference>
<dbReference type="InterPro" id="IPR005481">
    <property type="entry name" value="BC-like_N"/>
</dbReference>
<dbReference type="InterPro" id="IPR013785">
    <property type="entry name" value="Aldolase_TIM"/>
</dbReference>
<dbReference type="InterPro" id="IPR000089">
    <property type="entry name" value="Biotin_lipoyl"/>
</dbReference>
<dbReference type="SUPFAM" id="SSF56059">
    <property type="entry name" value="Glutathione synthetase ATP-binding domain-like"/>
    <property type="match status" value="1"/>
</dbReference>
<dbReference type="FunCoup" id="A0A7F5R9G0">
    <property type="interactions" value="687"/>
</dbReference>
<dbReference type="InterPro" id="IPR003379">
    <property type="entry name" value="Carboxylase_cons_dom"/>
</dbReference>
<dbReference type="CDD" id="cd07937">
    <property type="entry name" value="DRE_TIM_PC_TC_5S"/>
    <property type="match status" value="1"/>
</dbReference>
<dbReference type="PROSITE" id="PS00188">
    <property type="entry name" value="BIOTIN"/>
    <property type="match status" value="1"/>
</dbReference>
<evidence type="ECO:0000256" key="6">
    <source>
        <dbReference type="ARBA" id="ARBA00022723"/>
    </source>
</evidence>
<dbReference type="SUPFAM" id="SSF89000">
    <property type="entry name" value="post-HMGL domain-like"/>
    <property type="match status" value="1"/>
</dbReference>
<feature type="active site" evidence="12">
    <location>
        <position position="332"/>
    </location>
</feature>
<comment type="pathway">
    <text evidence="2">Carbohydrate biosynthesis; gluconeogenesis.</text>
</comment>
<evidence type="ECO:0000256" key="13">
    <source>
        <dbReference type="PIRSR" id="PIRSR001594-2"/>
    </source>
</evidence>
<evidence type="ECO:0000256" key="2">
    <source>
        <dbReference type="ARBA" id="ARBA00004742"/>
    </source>
</evidence>
<dbReference type="UniPathway" id="UPA00138"/>
<dbReference type="GO" id="GO:0046872">
    <property type="term" value="F:metal ion binding"/>
    <property type="evidence" value="ECO:0007669"/>
    <property type="project" value="UniProtKB-KW"/>
</dbReference>
<dbReference type="InParanoid" id="A0A7F5R9G0"/>
<evidence type="ECO:0000259" key="18">
    <source>
        <dbReference type="PROSITE" id="PS50979"/>
    </source>
</evidence>
<evidence type="ECO:0000256" key="10">
    <source>
        <dbReference type="ARBA" id="ARBA00023268"/>
    </source>
</evidence>
<feature type="modified residue" description="N6-carboxylysine" evidence="15">
    <location>
        <position position="758"/>
    </location>
</feature>
<protein>
    <recommendedName>
        <fullName evidence="3 11">Pyruvate carboxylase</fullName>
        <ecNumber evidence="3 11">6.4.1.1</ecNumber>
    </recommendedName>
</protein>
<dbReference type="GO" id="GO:0009374">
    <property type="term" value="F:biotin binding"/>
    <property type="evidence" value="ECO:0007669"/>
    <property type="project" value="UniProtKB-ARBA"/>
</dbReference>
<evidence type="ECO:0000256" key="11">
    <source>
        <dbReference type="PIRNR" id="PIRNR001594"/>
    </source>
</evidence>
<dbReference type="NCBIfam" id="NF009554">
    <property type="entry name" value="PRK12999.1"/>
    <property type="match status" value="1"/>
</dbReference>
<dbReference type="GO" id="GO:0006094">
    <property type="term" value="P:gluconeogenesis"/>
    <property type="evidence" value="ECO:0007669"/>
    <property type="project" value="UniProtKB-UniPathway"/>
</dbReference>
<dbReference type="GeneID" id="108742355"/>
<dbReference type="Gene3D" id="3.10.600.10">
    <property type="entry name" value="pyruvate carboxylase f1077a mutant domain"/>
    <property type="match status" value="2"/>
</dbReference>
<evidence type="ECO:0000256" key="14">
    <source>
        <dbReference type="PIRSR" id="PIRSR001594-3"/>
    </source>
</evidence>
<dbReference type="NCBIfam" id="TIGR01235">
    <property type="entry name" value="pyruv_carbox"/>
    <property type="match status" value="1"/>
</dbReference>
<dbReference type="Proteomes" id="UP000192223">
    <property type="component" value="Unplaced"/>
</dbReference>
<dbReference type="RefSeq" id="XP_025832606.1">
    <property type="nucleotide sequence ID" value="XM_025976821.1"/>
</dbReference>
<dbReference type="PROSITE" id="PS50975">
    <property type="entry name" value="ATP_GRASP"/>
    <property type="match status" value="1"/>
</dbReference>
<dbReference type="PROSITE" id="PS50991">
    <property type="entry name" value="PYR_CT"/>
    <property type="match status" value="1"/>
</dbReference>
<dbReference type="InterPro" id="IPR016185">
    <property type="entry name" value="PreATP-grasp_dom_sf"/>
</dbReference>
<feature type="binding site" evidence="13">
    <location>
        <position position="661"/>
    </location>
    <ligand>
        <name>substrate</name>
    </ligand>
</feature>
<dbReference type="SMART" id="SM00878">
    <property type="entry name" value="Biotin_carb_C"/>
    <property type="match status" value="1"/>
</dbReference>
<evidence type="ECO:0000256" key="3">
    <source>
        <dbReference type="ARBA" id="ARBA00013057"/>
    </source>
</evidence>
<dbReference type="InterPro" id="IPR005479">
    <property type="entry name" value="CPAse_ATP-bd"/>
</dbReference>
<dbReference type="InterPro" id="IPR011761">
    <property type="entry name" value="ATP-grasp"/>
</dbReference>
<keyword evidence="5 11" id="KW-0436">Ligase</keyword>
<dbReference type="Gene3D" id="3.20.20.70">
    <property type="entry name" value="Aldolase class I"/>
    <property type="match status" value="1"/>
</dbReference>
<evidence type="ECO:0000259" key="19">
    <source>
        <dbReference type="PROSITE" id="PS50991"/>
    </source>
</evidence>
<keyword evidence="9 11" id="KW-0092">Biotin</keyword>
<dbReference type="Pfam" id="PF00364">
    <property type="entry name" value="Biotin_lipoyl"/>
    <property type="match status" value="1"/>
</dbReference>
<organism evidence="20 21">
    <name type="scientific">Agrilus planipennis</name>
    <name type="common">Emerald ash borer</name>
    <name type="synonym">Agrilus marcopoli</name>
    <dbReference type="NCBI Taxonomy" id="224129"/>
    <lineage>
        <taxon>Eukaryota</taxon>
        <taxon>Metazoa</taxon>
        <taxon>Ecdysozoa</taxon>
        <taxon>Arthropoda</taxon>
        <taxon>Hexapoda</taxon>
        <taxon>Insecta</taxon>
        <taxon>Pterygota</taxon>
        <taxon>Neoptera</taxon>
        <taxon>Endopterygota</taxon>
        <taxon>Coleoptera</taxon>
        <taxon>Polyphaga</taxon>
        <taxon>Elateriformia</taxon>
        <taxon>Buprestoidea</taxon>
        <taxon>Buprestidae</taxon>
        <taxon>Agrilinae</taxon>
        <taxon>Agrilus</taxon>
    </lineage>
</organism>
<dbReference type="Pfam" id="PF02785">
    <property type="entry name" value="Biotin_carb_C"/>
    <property type="match status" value="1"/>
</dbReference>
<evidence type="ECO:0000256" key="15">
    <source>
        <dbReference type="PIRSR" id="PIRSR001594-4"/>
    </source>
</evidence>
<name>A0A7F5R9G0_AGRPL</name>
<dbReference type="FunFam" id="3.20.20.70:FF:000033">
    <property type="entry name" value="Pyruvate carboxylase"/>
    <property type="match status" value="1"/>
</dbReference>
<feature type="binding site" evidence="14">
    <location>
        <position position="790"/>
    </location>
    <ligand>
        <name>Mn(2+)</name>
        <dbReference type="ChEBI" id="CHEBI:29035"/>
    </ligand>
</feature>
<accession>A0A7F5R9G0</accession>
<evidence type="ECO:0000256" key="7">
    <source>
        <dbReference type="ARBA" id="ARBA00022741"/>
    </source>
</evidence>
<keyword evidence="7 11" id="KW-0547">Nucleotide-binding</keyword>
<feature type="binding site" evidence="13">
    <location>
        <position position="925"/>
    </location>
    <ligand>
        <name>substrate</name>
    </ligand>
</feature>
<dbReference type="EC" id="6.4.1.1" evidence="3 11"/>
<dbReference type="NCBIfam" id="NF006761">
    <property type="entry name" value="PRK09282.1"/>
    <property type="match status" value="1"/>
</dbReference>
<dbReference type="OrthoDB" id="196847at2759"/>
<evidence type="ECO:0000313" key="20">
    <source>
        <dbReference type="Proteomes" id="UP000192223"/>
    </source>
</evidence>
<feature type="domain" description="Lipoyl-binding" evidence="16">
    <location>
        <begin position="1120"/>
        <end position="1195"/>
    </location>
</feature>
<proteinExistence type="predicted"/>
<dbReference type="InterPro" id="IPR005482">
    <property type="entry name" value="Biotin_COase_C"/>
</dbReference>
<dbReference type="Pfam" id="PF00289">
    <property type="entry name" value="Biotin_carb_N"/>
    <property type="match status" value="1"/>
</dbReference>
<feature type="domain" description="Pyruvate carboxyltransferase" evidence="19">
    <location>
        <begin position="580"/>
        <end position="849"/>
    </location>
</feature>
<keyword evidence="8 11" id="KW-0067">ATP-binding</keyword>
<feature type="modified residue" description="N6-biotinyllysine" evidence="15">
    <location>
        <position position="1161"/>
    </location>
</feature>
<dbReference type="Gene3D" id="2.40.50.100">
    <property type="match status" value="1"/>
</dbReference>
<dbReference type="FunFam" id="2.40.50.100:FF:000003">
    <property type="entry name" value="Acetyl-CoA carboxylase biotin carboxyl carrier protein"/>
    <property type="match status" value="1"/>
</dbReference>
<feature type="domain" description="ATP-grasp" evidence="17">
    <location>
        <begin position="160"/>
        <end position="357"/>
    </location>
</feature>
<evidence type="ECO:0000256" key="5">
    <source>
        <dbReference type="ARBA" id="ARBA00022598"/>
    </source>
</evidence>
<keyword evidence="6 14" id="KW-0479">Metal-binding</keyword>
<dbReference type="InterPro" id="IPR005930">
    <property type="entry name" value="Pyruv_COase"/>
</dbReference>
<feature type="binding site" evidence="13">
    <location>
        <position position="240"/>
    </location>
    <ligand>
        <name>ATP</name>
        <dbReference type="ChEBI" id="CHEBI:30616"/>
    </ligand>
</feature>
<dbReference type="SUPFAM" id="SSF52440">
    <property type="entry name" value="PreATP-grasp domain"/>
    <property type="match status" value="1"/>
</dbReference>
<dbReference type="SUPFAM" id="SSF51246">
    <property type="entry name" value="Rudiment single hybrid motif"/>
    <property type="match status" value="1"/>
</dbReference>
<dbReference type="FunFam" id="3.30.1490.20:FF:000018">
    <property type="entry name" value="Biotin carboxylase"/>
    <property type="match status" value="1"/>
</dbReference>
<dbReference type="Gene3D" id="3.30.470.20">
    <property type="entry name" value="ATP-grasp fold, B domain"/>
    <property type="match status" value="1"/>
</dbReference>
<evidence type="ECO:0000256" key="8">
    <source>
        <dbReference type="ARBA" id="ARBA00022840"/>
    </source>
</evidence>
<keyword evidence="10" id="KW-0511">Multifunctional enzyme</keyword>
<dbReference type="SUPFAM" id="SSF51230">
    <property type="entry name" value="Single hybrid motif"/>
    <property type="match status" value="1"/>
</dbReference>
<evidence type="ECO:0000313" key="21">
    <source>
        <dbReference type="RefSeq" id="XP_025832606.1"/>
    </source>
</evidence>
<evidence type="ECO:0000256" key="12">
    <source>
        <dbReference type="PIRSR" id="PIRSR001594-1"/>
    </source>
</evidence>
<feature type="binding site" evidence="14">
    <location>
        <position position="788"/>
    </location>
    <ligand>
        <name>Mn(2+)</name>
        <dbReference type="ChEBI" id="CHEBI:29035"/>
    </ligand>
</feature>
<dbReference type="PIRSF" id="PIRSF001594">
    <property type="entry name" value="Pyruv_carbox"/>
    <property type="match status" value="1"/>
</dbReference>
<dbReference type="PROSITE" id="PS50968">
    <property type="entry name" value="BIOTINYL_LIPOYL"/>
    <property type="match status" value="1"/>
</dbReference>
<dbReference type="GO" id="GO:0005524">
    <property type="term" value="F:ATP binding"/>
    <property type="evidence" value="ECO:0007669"/>
    <property type="project" value="UniProtKB-UniRule"/>
</dbReference>
<evidence type="ECO:0000256" key="1">
    <source>
        <dbReference type="ARBA" id="ARBA00001953"/>
    </source>
</evidence>
<dbReference type="InterPro" id="IPR055268">
    <property type="entry name" value="PCB-like"/>
</dbReference>
<evidence type="ECO:0000259" key="17">
    <source>
        <dbReference type="PROSITE" id="PS50975"/>
    </source>
</evidence>
<comment type="function">
    <text evidence="11">Catalyzes a 2-step reaction, involving the ATP-dependent carboxylation of the covalently attached biotin in the first step and the transfer of the carboxyl group to pyruvate in the second.</text>
</comment>
<dbReference type="Pfam" id="PF02786">
    <property type="entry name" value="CPSase_L_D2"/>
    <property type="match status" value="1"/>
</dbReference>
<dbReference type="InterPro" id="IPR011054">
    <property type="entry name" value="Rudment_hybrid_motif"/>
</dbReference>
<dbReference type="GO" id="GO:0005737">
    <property type="term" value="C:cytoplasm"/>
    <property type="evidence" value="ECO:0007669"/>
    <property type="project" value="TreeGrafter"/>
</dbReference>
<comment type="cofactor">
    <cofactor evidence="1 11">
        <name>biotin</name>
        <dbReference type="ChEBI" id="CHEBI:57586"/>
    </cofactor>
</comment>
<dbReference type="InterPro" id="IPR000891">
    <property type="entry name" value="PYR_CT"/>
</dbReference>
<feature type="binding site" description="via carbamate group" evidence="14">
    <location>
        <position position="758"/>
    </location>
    <ligand>
        <name>Mn(2+)</name>
        <dbReference type="ChEBI" id="CHEBI:29035"/>
    </ligand>
</feature>
<feature type="domain" description="Biotin carboxylation" evidence="18">
    <location>
        <begin position="40"/>
        <end position="490"/>
    </location>
</feature>
<gene>
    <name evidence="21" type="primary">LOC108742355</name>
</gene>
<feature type="binding site" evidence="13">
    <location>
        <position position="156"/>
    </location>
    <ligand>
        <name>ATP</name>
        <dbReference type="ChEBI" id="CHEBI:30616"/>
    </ligand>
</feature>
<dbReference type="PANTHER" id="PTHR43778:SF2">
    <property type="entry name" value="PYRUVATE CARBOXYLASE, MITOCHONDRIAL"/>
    <property type="match status" value="1"/>
</dbReference>
<keyword evidence="21" id="KW-0670">Pyruvate</keyword>
<dbReference type="InterPro" id="IPR011764">
    <property type="entry name" value="Biotin_carboxylation_dom"/>
</dbReference>
<dbReference type="FunFam" id="3.40.50.20:FF:000010">
    <property type="entry name" value="Propionyl-CoA carboxylase subunit alpha"/>
    <property type="match status" value="1"/>
</dbReference>
<dbReference type="PANTHER" id="PTHR43778">
    <property type="entry name" value="PYRUVATE CARBOXYLASE"/>
    <property type="match status" value="1"/>
</dbReference>
<dbReference type="KEGG" id="apln:108742355"/>
<sequence>MIVRLVCRRNLLNKYTWYFSQNNYYSTQTNVKKEKIEYKPIRSVLVANRGEIAVRVFRACTELGIKSVAIYSKEDRAHTHRLKADESYLVGEGLPPVQAYLSIPDIIKICKDHQVDAVHPGYGFLSERADFAQAVVDAGLRFIGPSPFVVQQMGDKVAAREAAVSAGVPIVPGTDGPVTTTEEAVEFCTKHGLPVIFKAAYGGGGRGMRVVRKMEEVEENFNRASSEAKSAFGNGAMFIEKFIERPRHIEVQLLGDKGGNVVHLYERDCSVQRRHQKVVEIAPAPRLDPSVRDKMTECAVKLARHVGYENAGTVEFLCDETGNFYFIEVNARLQVEHTVTEEITGVDLVQSQIRIAEGLTLPELGLTQDKIKPDGFAIQCRVTTEDPAKNFQPDTGRIEVFRSGEGMGIRLDGASAFAGAIISPYYDSLLVKVIAHAKDLQASCSKMTRALKEFRVRGVKTNIPFLLNVLENQKFLHGIVDTYFIDENPELFTFKPTQNRAQKLLNYLGAVLVNGPQTPLGTKLKPAEIQPHVPSVSLEYLAERKGKAGSKSDPPKGFRQIYKEQGPEAFAKAIRNHKGLLLMDTTFRDAHQSLLATRVRTHDLLKISPYVTHKFNKLYSMENWGGATFDVALRFLHECPWERLEEMRKRIPNIPFQMLLRGANAVGYTNYPDNVVYKFCELAVQTGMDVFRVFDSLNYLPNLIVGMEAAGKAGGIVEAAISYSGDVSNPNKKKYDLKYYLNLADELIKAGTHVLAIKDMAGLLKPEAAKLLITALRDKYPDIPIHIHTHDTSGAGVASMLECAKAGADVVDVAVDAMSGLTSQPSMGAIVASLQGTPLDTGFQLADISEYSAYWEQTRTLYAPFECTTTMKSGNADVYQNEIPGGQYTNLQFQAYSLGLGEFFEDVKKAYAEANKILGDIIKVTPSSKVVGDLAQFMVQNKLTAKDVEEKAEELSFPKSVVEYLQGHIGHPYGGFPEPFRSKVLKNMPRIEGRPGESMQPFDFDTLKKDLQANYENIDDREVMSAALYPQVTKEYLSFRETFGPVDKLNTRIFLVGPKVGEEFEVTIERGKTLGIKTLAMAEDLTETGDREVFFELNGTLRSVMIRDKEAGQEIHMHPKADKTNPKEVGAPMPGTVIDVRVKEGDTVEKGTPLVILSAMKMETVVQSPAAGKIKSLEVGLNMKLEAEDLLVTLE</sequence>